<evidence type="ECO:0000256" key="1">
    <source>
        <dbReference type="SAM" id="Phobius"/>
    </source>
</evidence>
<protein>
    <submittedName>
        <fullName evidence="2">Uncharacterized protein</fullName>
    </submittedName>
</protein>
<gene>
    <name evidence="2" type="ORF">IAB94_06045</name>
</gene>
<accession>A0A9D1E796</accession>
<reference evidence="2" key="2">
    <citation type="journal article" date="2021" name="PeerJ">
        <title>Extensive microbial diversity within the chicken gut microbiome revealed by metagenomics and culture.</title>
        <authorList>
            <person name="Gilroy R."/>
            <person name="Ravi A."/>
            <person name="Getino M."/>
            <person name="Pursley I."/>
            <person name="Horton D.L."/>
            <person name="Alikhan N.F."/>
            <person name="Baker D."/>
            <person name="Gharbi K."/>
            <person name="Hall N."/>
            <person name="Watson M."/>
            <person name="Adriaenssens E.M."/>
            <person name="Foster-Nyarko E."/>
            <person name="Jarju S."/>
            <person name="Secka A."/>
            <person name="Antonio M."/>
            <person name="Oren A."/>
            <person name="Chaudhuri R.R."/>
            <person name="La Ragione R."/>
            <person name="Hildebrand F."/>
            <person name="Pallen M.J."/>
        </authorList>
    </citation>
    <scope>NUCLEOTIDE SEQUENCE</scope>
    <source>
        <strain evidence="2">ChiW16-3235</strain>
    </source>
</reference>
<sequence length="232" mass="26039">MDRQAIENAKSYRKKERICTYTGIALVALTLGAFAVCRLAGLEDGMPAMTAVYFVVAALFLAAICIVWLGNSYNSKCREIMWLVAAQYVAEQLKDTNFLSGSTAHIKFCYKADELTDEQFENLSEEELKKLDEEESIAVLECPESGARLEIDMRPIWDLPALIDKKGAFMVDDIIIREYFEAACYRAAQGGKMPLEVTFDYGFSSKPAYIVANGQQTIKKPERNTFIKYGIS</sequence>
<keyword evidence="1" id="KW-0812">Transmembrane</keyword>
<organism evidence="2 3">
    <name type="scientific">Candidatus Coproplasma avicola</name>
    <dbReference type="NCBI Taxonomy" id="2840744"/>
    <lineage>
        <taxon>Bacteria</taxon>
        <taxon>Bacillati</taxon>
        <taxon>Bacillota</taxon>
        <taxon>Clostridia</taxon>
        <taxon>Eubacteriales</taxon>
        <taxon>Candidatus Coproplasma</taxon>
    </lineage>
</organism>
<feature type="transmembrane region" description="Helical" evidence="1">
    <location>
        <begin position="48"/>
        <end position="69"/>
    </location>
</feature>
<evidence type="ECO:0000313" key="2">
    <source>
        <dbReference type="EMBL" id="HIR67590.1"/>
    </source>
</evidence>
<name>A0A9D1E796_9FIRM</name>
<comment type="caution">
    <text evidence="2">The sequence shown here is derived from an EMBL/GenBank/DDBJ whole genome shotgun (WGS) entry which is preliminary data.</text>
</comment>
<feature type="transmembrane region" description="Helical" evidence="1">
    <location>
        <begin position="21"/>
        <end position="42"/>
    </location>
</feature>
<dbReference type="AlphaFoldDB" id="A0A9D1E796"/>
<evidence type="ECO:0000313" key="3">
    <source>
        <dbReference type="Proteomes" id="UP000823913"/>
    </source>
</evidence>
<reference evidence="2" key="1">
    <citation type="submission" date="2020-10" db="EMBL/GenBank/DDBJ databases">
        <authorList>
            <person name="Gilroy R."/>
        </authorList>
    </citation>
    <scope>NUCLEOTIDE SEQUENCE</scope>
    <source>
        <strain evidence="2">ChiW16-3235</strain>
    </source>
</reference>
<proteinExistence type="predicted"/>
<keyword evidence="1" id="KW-1133">Transmembrane helix</keyword>
<dbReference type="EMBL" id="DVHK01000120">
    <property type="protein sequence ID" value="HIR67590.1"/>
    <property type="molecule type" value="Genomic_DNA"/>
</dbReference>
<dbReference type="Proteomes" id="UP000823913">
    <property type="component" value="Unassembled WGS sequence"/>
</dbReference>
<keyword evidence="1" id="KW-0472">Membrane</keyword>